<proteinExistence type="predicted"/>
<feature type="region of interest" description="Disordered" evidence="3">
    <location>
        <begin position="87"/>
        <end position="108"/>
    </location>
</feature>
<feature type="compositionally biased region" description="Basic and acidic residues" evidence="3">
    <location>
        <begin position="87"/>
        <end position="98"/>
    </location>
</feature>
<dbReference type="PROSITE" id="PS50158">
    <property type="entry name" value="ZF_CCHC"/>
    <property type="match status" value="1"/>
</dbReference>
<protein>
    <submittedName>
        <fullName evidence="5">LOC107390203-like protein</fullName>
    </submittedName>
</protein>
<evidence type="ECO:0000259" key="4">
    <source>
        <dbReference type="PROSITE" id="PS50158"/>
    </source>
</evidence>
<dbReference type="GO" id="GO:0008270">
    <property type="term" value="F:zinc ion binding"/>
    <property type="evidence" value="ECO:0007669"/>
    <property type="project" value="UniProtKB-KW"/>
</dbReference>
<sequence>MESLQPLRDEVSAALWQLEREHLVDVCRRLKCSGLDSAESHSKTKRTLIRLAEDMFDDVEKSEEEDQMKQLYKDMAVYIQGLSKGECHSESGQKKGFEDTTGTIPTQIADLPPRAQSEAMRTLQEVTLRREFKICGQIGEHGQKEKLSYLSLIRQIENGSEKGHSDTEIVEAVIRAISPGTPLRDMLEIKRGLTLSKLLTILKGHYRVDSPTELYHQLLNVSQEPKETALNFVFRAIELKEKLLWKAANEETDELYSRATIQRKFLRSIETGLLSDSIKYQLLSPLNDITITDEELIEKVNEASKLETERFEKRKRSSAARTPRVQELQAECQTALASAQSPSKPRESPATVAMTTVKNKEIKSDMQQIIEELRKEMKQMFMAAMETSQRTMAPAQREKGCKKCKEEGNGENCLHCFKCGREGHYSRGCRAPRLSSGNGEGLLRWDQQ</sequence>
<name>A0A9D2XAX3_NOTFU</name>
<dbReference type="AlphaFoldDB" id="A0A9D2XAX3"/>
<feature type="coiled-coil region" evidence="2">
    <location>
        <begin position="359"/>
        <end position="390"/>
    </location>
</feature>
<evidence type="ECO:0000256" key="3">
    <source>
        <dbReference type="SAM" id="MobiDB-lite"/>
    </source>
</evidence>
<keyword evidence="2" id="KW-0175">Coiled coil</keyword>
<dbReference type="SUPFAM" id="SSF57756">
    <property type="entry name" value="Retrovirus zinc finger-like domains"/>
    <property type="match status" value="1"/>
</dbReference>
<dbReference type="EMBL" id="JAAVVJ010030904">
    <property type="protein sequence ID" value="KAF7198927.1"/>
    <property type="molecule type" value="Genomic_DNA"/>
</dbReference>
<dbReference type="GO" id="GO:0003676">
    <property type="term" value="F:nucleic acid binding"/>
    <property type="evidence" value="ECO:0007669"/>
    <property type="project" value="InterPro"/>
</dbReference>
<evidence type="ECO:0000313" key="5">
    <source>
        <dbReference type="EMBL" id="KAF7198927.1"/>
    </source>
</evidence>
<dbReference type="InterPro" id="IPR001878">
    <property type="entry name" value="Znf_CCHC"/>
</dbReference>
<evidence type="ECO:0000256" key="1">
    <source>
        <dbReference type="PROSITE-ProRule" id="PRU00047"/>
    </source>
</evidence>
<feature type="domain" description="CCHC-type" evidence="4">
    <location>
        <begin position="416"/>
        <end position="430"/>
    </location>
</feature>
<dbReference type="InterPro" id="IPR036875">
    <property type="entry name" value="Znf_CCHC_sf"/>
</dbReference>
<organism evidence="5 6">
    <name type="scientific">Nothobranchius furzeri</name>
    <name type="common">Turquoise killifish</name>
    <dbReference type="NCBI Taxonomy" id="105023"/>
    <lineage>
        <taxon>Eukaryota</taxon>
        <taxon>Metazoa</taxon>
        <taxon>Chordata</taxon>
        <taxon>Craniata</taxon>
        <taxon>Vertebrata</taxon>
        <taxon>Euteleostomi</taxon>
        <taxon>Actinopterygii</taxon>
        <taxon>Neopterygii</taxon>
        <taxon>Teleostei</taxon>
        <taxon>Neoteleostei</taxon>
        <taxon>Acanthomorphata</taxon>
        <taxon>Ovalentaria</taxon>
        <taxon>Atherinomorphae</taxon>
        <taxon>Cyprinodontiformes</taxon>
        <taxon>Nothobranchiidae</taxon>
        <taxon>Nothobranchius</taxon>
    </lineage>
</organism>
<reference evidence="5" key="1">
    <citation type="submission" date="2020-03" db="EMBL/GenBank/DDBJ databases">
        <title>Intra-Species Differences in Population Size shape Life History and Genome Evolution.</title>
        <authorList>
            <person name="Willemsen D."/>
            <person name="Cui R."/>
            <person name="Valenzano D.R."/>
        </authorList>
    </citation>
    <scope>NUCLEOTIDE SEQUENCE</scope>
    <source>
        <strain evidence="5">GRZ</strain>
        <tissue evidence="5">Whole</tissue>
    </source>
</reference>
<dbReference type="Proteomes" id="UP000822369">
    <property type="component" value="Unassembled WGS sequence"/>
</dbReference>
<keyword evidence="1" id="KW-0862">Zinc</keyword>
<evidence type="ECO:0000313" key="6">
    <source>
        <dbReference type="Proteomes" id="UP000822369"/>
    </source>
</evidence>
<gene>
    <name evidence="5" type="ORF">G4P62_013874</name>
</gene>
<comment type="caution">
    <text evidence="5">The sequence shown here is derived from an EMBL/GenBank/DDBJ whole genome shotgun (WGS) entry which is preliminary data.</text>
</comment>
<evidence type="ECO:0000256" key="2">
    <source>
        <dbReference type="SAM" id="Coils"/>
    </source>
</evidence>
<keyword evidence="1" id="KW-0863">Zinc-finger</keyword>
<keyword evidence="1" id="KW-0479">Metal-binding</keyword>
<accession>A0A9D2XAX3</accession>